<keyword evidence="1" id="KW-0812">Transmembrane</keyword>
<comment type="caution">
    <text evidence="2">The sequence shown here is derived from an EMBL/GenBank/DDBJ whole genome shotgun (WGS) entry which is preliminary data.</text>
</comment>
<keyword evidence="1" id="KW-1133">Transmembrane helix</keyword>
<reference evidence="2" key="1">
    <citation type="submission" date="2020-08" db="EMBL/GenBank/DDBJ databases">
        <title>Genome sequencing and assembly of the red palm weevil Rhynchophorus ferrugineus.</title>
        <authorList>
            <person name="Dias G.B."/>
            <person name="Bergman C.M."/>
            <person name="Manee M."/>
        </authorList>
    </citation>
    <scope>NUCLEOTIDE SEQUENCE</scope>
    <source>
        <strain evidence="2">AA-2017</strain>
        <tissue evidence="2">Whole larva</tissue>
    </source>
</reference>
<keyword evidence="3" id="KW-1185">Reference proteome</keyword>
<dbReference type="Proteomes" id="UP000625711">
    <property type="component" value="Unassembled WGS sequence"/>
</dbReference>
<protein>
    <submittedName>
        <fullName evidence="2">Uncharacterized protein</fullName>
    </submittedName>
</protein>
<sequence>MDGRSPNNLEASARKRSLLFRSHPVPFRSLFFFFFFFFRISTLLVAFAAPVRPPDRVRNRRGIIIGRDTPGVGTIRFRPTGCAALLLFIVETIRLLDLYITETVGGPSGFKYYADPMGKKIGKRCVMQSIQR</sequence>
<evidence type="ECO:0000256" key="1">
    <source>
        <dbReference type="SAM" id="Phobius"/>
    </source>
</evidence>
<evidence type="ECO:0000313" key="2">
    <source>
        <dbReference type="EMBL" id="KAF7262939.1"/>
    </source>
</evidence>
<accession>A0A834HKF3</accession>
<proteinExistence type="predicted"/>
<name>A0A834HKF3_RHYFE</name>
<dbReference type="EMBL" id="JAACXV010023567">
    <property type="protein sequence ID" value="KAF7262939.1"/>
    <property type="molecule type" value="Genomic_DNA"/>
</dbReference>
<organism evidence="2 3">
    <name type="scientific">Rhynchophorus ferrugineus</name>
    <name type="common">Red palm weevil</name>
    <name type="synonym">Curculio ferrugineus</name>
    <dbReference type="NCBI Taxonomy" id="354439"/>
    <lineage>
        <taxon>Eukaryota</taxon>
        <taxon>Metazoa</taxon>
        <taxon>Ecdysozoa</taxon>
        <taxon>Arthropoda</taxon>
        <taxon>Hexapoda</taxon>
        <taxon>Insecta</taxon>
        <taxon>Pterygota</taxon>
        <taxon>Neoptera</taxon>
        <taxon>Endopterygota</taxon>
        <taxon>Coleoptera</taxon>
        <taxon>Polyphaga</taxon>
        <taxon>Cucujiformia</taxon>
        <taxon>Curculionidae</taxon>
        <taxon>Dryophthorinae</taxon>
        <taxon>Rhynchophorus</taxon>
    </lineage>
</organism>
<gene>
    <name evidence="2" type="ORF">GWI33_003814</name>
</gene>
<evidence type="ECO:0000313" key="3">
    <source>
        <dbReference type="Proteomes" id="UP000625711"/>
    </source>
</evidence>
<feature type="transmembrane region" description="Helical" evidence="1">
    <location>
        <begin position="30"/>
        <end position="51"/>
    </location>
</feature>
<dbReference type="AlphaFoldDB" id="A0A834HKF3"/>
<keyword evidence="1" id="KW-0472">Membrane</keyword>